<feature type="chain" id="PRO_5047477825" description="Elongation factor P" evidence="1">
    <location>
        <begin position="31"/>
        <end position="130"/>
    </location>
</feature>
<evidence type="ECO:0000313" key="3">
    <source>
        <dbReference type="Proteomes" id="UP001500518"/>
    </source>
</evidence>
<accession>A0ABP9K7U3</accession>
<name>A0ABP9K7U3_9SPHN</name>
<keyword evidence="1" id="KW-0732">Signal</keyword>
<comment type="caution">
    <text evidence="2">The sequence shown here is derived from an EMBL/GenBank/DDBJ whole genome shotgun (WGS) entry which is preliminary data.</text>
</comment>
<protein>
    <recommendedName>
        <fullName evidence="4">Elongation factor P</fullName>
    </recommendedName>
</protein>
<gene>
    <name evidence="2" type="ORF">GCM10023208_10060</name>
</gene>
<evidence type="ECO:0008006" key="4">
    <source>
        <dbReference type="Google" id="ProtNLM"/>
    </source>
</evidence>
<feature type="signal peptide" evidence="1">
    <location>
        <begin position="1"/>
        <end position="30"/>
    </location>
</feature>
<evidence type="ECO:0000313" key="2">
    <source>
        <dbReference type="EMBL" id="GAA5050799.1"/>
    </source>
</evidence>
<sequence length="130" mass="13802">MFMTRSACGAMGAGMNRLFLVAALPALALAMPAAGQGQPDTIERGTYVCELPGDAAGAVGIEQPQESFSIRSASRYSSVQGGGTYLRRGDRLTMTSGPRNGDSYQIVSRGFLRKIVNGQPSRLRCVRQGE</sequence>
<proteinExistence type="predicted"/>
<keyword evidence="3" id="KW-1185">Reference proteome</keyword>
<reference evidence="3" key="1">
    <citation type="journal article" date="2019" name="Int. J. Syst. Evol. Microbiol.">
        <title>The Global Catalogue of Microorganisms (GCM) 10K type strain sequencing project: providing services to taxonomists for standard genome sequencing and annotation.</title>
        <authorList>
            <consortium name="The Broad Institute Genomics Platform"/>
            <consortium name="The Broad Institute Genome Sequencing Center for Infectious Disease"/>
            <person name="Wu L."/>
            <person name="Ma J."/>
        </authorList>
    </citation>
    <scope>NUCLEOTIDE SEQUENCE [LARGE SCALE GENOMIC DNA]</scope>
    <source>
        <strain evidence="3">JCM 18014</strain>
    </source>
</reference>
<dbReference type="EMBL" id="BAABHV010000009">
    <property type="protein sequence ID" value="GAA5050799.1"/>
    <property type="molecule type" value="Genomic_DNA"/>
</dbReference>
<organism evidence="2 3">
    <name type="scientific">Erythrobacter westpacificensis</name>
    <dbReference type="NCBI Taxonomy" id="1055231"/>
    <lineage>
        <taxon>Bacteria</taxon>
        <taxon>Pseudomonadati</taxon>
        <taxon>Pseudomonadota</taxon>
        <taxon>Alphaproteobacteria</taxon>
        <taxon>Sphingomonadales</taxon>
        <taxon>Erythrobacteraceae</taxon>
        <taxon>Erythrobacter/Porphyrobacter group</taxon>
        <taxon>Erythrobacter</taxon>
    </lineage>
</organism>
<evidence type="ECO:0000256" key="1">
    <source>
        <dbReference type="SAM" id="SignalP"/>
    </source>
</evidence>
<dbReference type="Proteomes" id="UP001500518">
    <property type="component" value="Unassembled WGS sequence"/>
</dbReference>